<accession>A0A1I3SZQ3</accession>
<dbReference type="InterPro" id="IPR035945">
    <property type="entry name" value="YhaI-like_sf"/>
</dbReference>
<gene>
    <name evidence="1" type="ORF">SAMN04487936_103136</name>
</gene>
<sequence length="110" mass="12995">MEKENRCRTFSFQLKLLLEIDEIQKYPFKKLVIEKELTEQEYEETLNLLQTLTHTYERDAESGLIDHSALLLHYAGMLCYKLPVEETLYALDKEGLYPALTQKLINILQK</sequence>
<evidence type="ECO:0000313" key="2">
    <source>
        <dbReference type="Proteomes" id="UP000183557"/>
    </source>
</evidence>
<proteinExistence type="predicted"/>
<protein>
    <recommendedName>
        <fullName evidence="3">DUF1878 family protein</fullName>
    </recommendedName>
</protein>
<evidence type="ECO:0008006" key="3">
    <source>
        <dbReference type="Google" id="ProtNLM"/>
    </source>
</evidence>
<keyword evidence="2" id="KW-1185">Reference proteome</keyword>
<organism evidence="1 2">
    <name type="scientific">Halobacillus dabanensis</name>
    <dbReference type="NCBI Taxonomy" id="240302"/>
    <lineage>
        <taxon>Bacteria</taxon>
        <taxon>Bacillati</taxon>
        <taxon>Bacillota</taxon>
        <taxon>Bacilli</taxon>
        <taxon>Bacillales</taxon>
        <taxon>Bacillaceae</taxon>
        <taxon>Halobacillus</taxon>
    </lineage>
</organism>
<name>A0A1I3SZQ3_HALDA</name>
<dbReference type="Proteomes" id="UP000183557">
    <property type="component" value="Unassembled WGS sequence"/>
</dbReference>
<dbReference type="EMBL" id="FOSB01000003">
    <property type="protein sequence ID" value="SFJ63369.1"/>
    <property type="molecule type" value="Genomic_DNA"/>
</dbReference>
<dbReference type="InterPro" id="IPR015058">
    <property type="entry name" value="DUF1878"/>
</dbReference>
<dbReference type="SUPFAM" id="SSF109915">
    <property type="entry name" value="Hypothetical protein YhaI"/>
    <property type="match status" value="1"/>
</dbReference>
<evidence type="ECO:0000313" key="1">
    <source>
        <dbReference type="EMBL" id="SFJ63369.1"/>
    </source>
</evidence>
<dbReference type="RefSeq" id="WP_075035755.1">
    <property type="nucleotide sequence ID" value="NZ_FOSB01000003.1"/>
</dbReference>
<dbReference type="Gene3D" id="1.10.3750.10">
    <property type="entry name" value="YhaI-like"/>
    <property type="match status" value="1"/>
</dbReference>
<dbReference type="Pfam" id="PF08963">
    <property type="entry name" value="DUF1878"/>
    <property type="match status" value="1"/>
</dbReference>
<dbReference type="AlphaFoldDB" id="A0A1I3SZQ3"/>
<reference evidence="2" key="1">
    <citation type="submission" date="2016-10" db="EMBL/GenBank/DDBJ databases">
        <authorList>
            <person name="Varghese N."/>
            <person name="Submissions S."/>
        </authorList>
    </citation>
    <scope>NUCLEOTIDE SEQUENCE [LARGE SCALE GENOMIC DNA]</scope>
    <source>
        <strain evidence="2">CGMCC 1.3704</strain>
    </source>
</reference>